<feature type="region of interest" description="Disordered" evidence="6">
    <location>
        <begin position="239"/>
        <end position="258"/>
    </location>
</feature>
<evidence type="ECO:0000313" key="9">
    <source>
        <dbReference type="Proteomes" id="UP000237105"/>
    </source>
</evidence>
<evidence type="ECO:0000256" key="5">
    <source>
        <dbReference type="ARBA" id="ARBA00023242"/>
    </source>
</evidence>
<dbReference type="InterPro" id="IPR017956">
    <property type="entry name" value="AT_hook_DNA-bd_motif"/>
</dbReference>
<feature type="region of interest" description="Disordered" evidence="6">
    <location>
        <begin position="80"/>
        <end position="106"/>
    </location>
</feature>
<evidence type="ECO:0000256" key="4">
    <source>
        <dbReference type="ARBA" id="ARBA00023163"/>
    </source>
</evidence>
<name>A0A2P5DIU6_PARAD</name>
<evidence type="ECO:0000259" key="7">
    <source>
        <dbReference type="PROSITE" id="PS50982"/>
    </source>
</evidence>
<dbReference type="GO" id="GO:0003677">
    <property type="term" value="F:DNA binding"/>
    <property type="evidence" value="ECO:0007669"/>
    <property type="project" value="UniProtKB-KW"/>
</dbReference>
<dbReference type="Proteomes" id="UP000237105">
    <property type="component" value="Unassembled WGS sequence"/>
</dbReference>
<keyword evidence="3" id="KW-0238">DNA-binding</keyword>
<evidence type="ECO:0000256" key="1">
    <source>
        <dbReference type="ARBA" id="ARBA00004123"/>
    </source>
</evidence>
<dbReference type="PANTHER" id="PTHR37701">
    <property type="entry name" value="METHYL-CPG-BINDING DOMAIN-CONTAINING PROTEIN 8"/>
    <property type="match status" value="1"/>
</dbReference>
<evidence type="ECO:0000256" key="2">
    <source>
        <dbReference type="ARBA" id="ARBA00023015"/>
    </source>
</evidence>
<feature type="region of interest" description="Disordered" evidence="6">
    <location>
        <begin position="163"/>
        <end position="190"/>
    </location>
</feature>
<dbReference type="InterPro" id="IPR001739">
    <property type="entry name" value="Methyl_CpG_DNA-bd"/>
</dbReference>
<dbReference type="PROSITE" id="PS50982">
    <property type="entry name" value="MBD"/>
    <property type="match status" value="1"/>
</dbReference>
<dbReference type="GO" id="GO:0005634">
    <property type="term" value="C:nucleus"/>
    <property type="evidence" value="ECO:0007669"/>
    <property type="project" value="UniProtKB-SubCell"/>
</dbReference>
<gene>
    <name evidence="8" type="ORF">PanWU01x14_060680</name>
</gene>
<dbReference type="AlphaFoldDB" id="A0A2P5DIU6"/>
<dbReference type="OrthoDB" id="1675150at2759"/>
<keyword evidence="4" id="KW-0804">Transcription</keyword>
<feature type="domain" description="MBD" evidence="7">
    <location>
        <begin position="348"/>
        <end position="421"/>
    </location>
</feature>
<keyword evidence="9" id="KW-1185">Reference proteome</keyword>
<dbReference type="STRING" id="3476.A0A2P5DIU6"/>
<dbReference type="PANTHER" id="PTHR37701:SF17">
    <property type="entry name" value="METHYL BINDING DOMAIN117"/>
    <property type="match status" value="1"/>
</dbReference>
<sequence>MASATGDHRNLRLDSIPLIDLRLLSQSDLFSLSLSSSSSSSDPHRRCSGDDDVLIPKIDRSVFNESAGSRKQTFSRLRLAPRNSQLSSSASASASSAARRQTSEPPLDQETFRIIGLLKQLFASETHAELVSVPVDYNDSVPESYGDVLHNVPIDVLVDSAMKKRKRGRPRKNAVPEFSKKAENGDRKFGDPLPVSSNAVSYNLGRGIVPVPVVSNSEGFSNAAMAIVASNEVLHSPVVHTAGGGSQGKRKRGRPRKNEIRTVENAKSGGDKAVRDAKGRVNKEEELVNVNSNWNVNDVDLVALGNLDDPFGEELRKRTQGLETEVELLGFLGGLEGEWGSWRRKKKIVMASDFGDVLPIGWKIMISLKRKEGRVSLFCRRYVSPNGQQFVSCKEVSSFLLSSFGLQDAGHLKPDLADGKVEVANQVGSEDDANELVSCSRGPLTSITDDWKQGILLETTNPGDVQLPNVFKCHHRTMTLDEKNDLVHHLLSSHKDATSCNSKICEGVIFKDRNYECQYCHKILDEKICYNGRVAVDAKDDMESIDVLQGLTSVPKNPDPSLSGVSPISLLMQESVGIDEENPSTVAANDDLSCGFVHSKLKADTVTETCIDRDRFVQFSDEEQATDASKDKIDHEFCENQARVLLMTNGELERLDEAIKISITATSNNENKTTNKCSDGIDVVNCISISTMQEPKLDTDPQAGFLASSSKEKTRSAKADDIDYQQFTSRVEDGNDESISGHCRPKNEEECSPAKDANVFLASNIIDSVHEKNTEPSLCSSNIDEKPHLVSNGGNSVSSSTFYESKIIGSNSNHVTSDTDAVSGGDHGRSSGSYLRVPPLNEQDFVDVVNTQNLNFKMEEPSEKTSFQSNVFTSIVDDNNVNNSSIGVVDVRNCKGSEFSVAFDSKDQGIHVDTIPCIERDGKSGGDSLNLFSYEDKFASKDSVACNTKMDDVKQERDFSDSDLLSQFDYEKSYDGIKNVNNLPVRSMYSKNKEVRSLWNREVFGHFGSSYTGMGASAGTSTVKGRSSEGFSLVISGSDQTFSITNKVPDTCSSTVEELKLKRASEFGLIHPSGSEQIHAVGDTKSEDATTSRNNELIIGLGKHGRTFGDVMPELIWKTDEQNFQLSRLADTSSAPMQLSGCYSNSNIFSDEGAYGNLSVDDKVESISDLVGLESSSTEQLQYNFLTAQGTSNSYESEGFSHADMNQGFDSSFWLAKEESTLFPKTASTHETIAVCVWCSKEFYHQVVSSGTELDSMGIMCATCQAKFSG</sequence>
<dbReference type="SUPFAM" id="SSF54171">
    <property type="entry name" value="DNA-binding domain"/>
    <property type="match status" value="1"/>
</dbReference>
<dbReference type="EMBL" id="JXTB01000035">
    <property type="protein sequence ID" value="PON73227.1"/>
    <property type="molecule type" value="Genomic_DNA"/>
</dbReference>
<dbReference type="InterPro" id="IPR037472">
    <property type="entry name" value="MBD8"/>
</dbReference>
<dbReference type="SMART" id="SM00384">
    <property type="entry name" value="AT_hook"/>
    <property type="match status" value="2"/>
</dbReference>
<feature type="compositionally biased region" description="Basic residues" evidence="6">
    <location>
        <begin position="163"/>
        <end position="172"/>
    </location>
</feature>
<proteinExistence type="predicted"/>
<keyword evidence="2" id="KW-0805">Transcription regulation</keyword>
<feature type="region of interest" description="Disordered" evidence="6">
    <location>
        <begin position="774"/>
        <end position="795"/>
    </location>
</feature>
<feature type="region of interest" description="Disordered" evidence="6">
    <location>
        <begin position="732"/>
        <end position="752"/>
    </location>
</feature>
<accession>A0A2P5DIU6</accession>
<feature type="compositionally biased region" description="Basic and acidic residues" evidence="6">
    <location>
        <begin position="178"/>
        <end position="190"/>
    </location>
</feature>
<keyword evidence="5" id="KW-0539">Nucleus</keyword>
<reference evidence="9" key="1">
    <citation type="submission" date="2016-06" db="EMBL/GenBank/DDBJ databases">
        <title>Parallel loss of symbiosis genes in relatives of nitrogen-fixing non-legume Parasponia.</title>
        <authorList>
            <person name="Van Velzen R."/>
            <person name="Holmer R."/>
            <person name="Bu F."/>
            <person name="Rutten L."/>
            <person name="Van Zeijl A."/>
            <person name="Liu W."/>
            <person name="Santuari L."/>
            <person name="Cao Q."/>
            <person name="Sharma T."/>
            <person name="Shen D."/>
            <person name="Roswanjaya Y."/>
            <person name="Wardhani T."/>
            <person name="Kalhor M.S."/>
            <person name="Jansen J."/>
            <person name="Van den Hoogen J."/>
            <person name="Gungor B."/>
            <person name="Hartog M."/>
            <person name="Hontelez J."/>
            <person name="Verver J."/>
            <person name="Yang W.-C."/>
            <person name="Schijlen E."/>
            <person name="Repin R."/>
            <person name="Schilthuizen M."/>
            <person name="Schranz E."/>
            <person name="Heidstra R."/>
            <person name="Miyata K."/>
            <person name="Fedorova E."/>
            <person name="Kohlen W."/>
            <person name="Bisseling T."/>
            <person name="Smit S."/>
            <person name="Geurts R."/>
        </authorList>
    </citation>
    <scope>NUCLEOTIDE SEQUENCE [LARGE SCALE GENOMIC DNA]</scope>
    <source>
        <strain evidence="9">cv. WU1-14</strain>
    </source>
</reference>
<protein>
    <submittedName>
        <fullName evidence="8">Methyl-CpG DNA binding</fullName>
    </submittedName>
</protein>
<evidence type="ECO:0000313" key="8">
    <source>
        <dbReference type="EMBL" id="PON73227.1"/>
    </source>
</evidence>
<evidence type="ECO:0000256" key="6">
    <source>
        <dbReference type="SAM" id="MobiDB-lite"/>
    </source>
</evidence>
<dbReference type="InterPro" id="IPR016177">
    <property type="entry name" value="DNA-bd_dom_sf"/>
</dbReference>
<evidence type="ECO:0000256" key="3">
    <source>
        <dbReference type="ARBA" id="ARBA00023125"/>
    </source>
</evidence>
<comment type="subcellular location">
    <subcellularLocation>
        <location evidence="1">Nucleus</location>
    </subcellularLocation>
</comment>
<feature type="compositionally biased region" description="Low complexity" evidence="6">
    <location>
        <begin position="87"/>
        <end position="98"/>
    </location>
</feature>
<feature type="region of interest" description="Disordered" evidence="6">
    <location>
        <begin position="813"/>
        <end position="836"/>
    </location>
</feature>
<organism evidence="8 9">
    <name type="scientific">Parasponia andersonii</name>
    <name type="common">Sponia andersonii</name>
    <dbReference type="NCBI Taxonomy" id="3476"/>
    <lineage>
        <taxon>Eukaryota</taxon>
        <taxon>Viridiplantae</taxon>
        <taxon>Streptophyta</taxon>
        <taxon>Embryophyta</taxon>
        <taxon>Tracheophyta</taxon>
        <taxon>Spermatophyta</taxon>
        <taxon>Magnoliopsida</taxon>
        <taxon>eudicotyledons</taxon>
        <taxon>Gunneridae</taxon>
        <taxon>Pentapetalae</taxon>
        <taxon>rosids</taxon>
        <taxon>fabids</taxon>
        <taxon>Rosales</taxon>
        <taxon>Cannabaceae</taxon>
        <taxon>Parasponia</taxon>
    </lineage>
</organism>
<comment type="caution">
    <text evidence="8">The sequence shown here is derived from an EMBL/GenBank/DDBJ whole genome shotgun (WGS) entry which is preliminary data.</text>
</comment>